<evidence type="ECO:0000313" key="2">
    <source>
        <dbReference type="EMBL" id="CAG9862715.1"/>
    </source>
</evidence>
<keyword evidence="3" id="KW-1185">Reference proteome</keyword>
<feature type="domain" description="Ig-like" evidence="1">
    <location>
        <begin position="48"/>
        <end position="138"/>
    </location>
</feature>
<protein>
    <recommendedName>
        <fullName evidence="1">Ig-like domain-containing protein</fullName>
    </recommendedName>
</protein>
<dbReference type="Proteomes" id="UP001153712">
    <property type="component" value="Chromosome 6"/>
</dbReference>
<dbReference type="InterPro" id="IPR003599">
    <property type="entry name" value="Ig_sub"/>
</dbReference>
<evidence type="ECO:0000259" key="1">
    <source>
        <dbReference type="PROSITE" id="PS50835"/>
    </source>
</evidence>
<dbReference type="SMART" id="SM00409">
    <property type="entry name" value="IG"/>
    <property type="match status" value="1"/>
</dbReference>
<dbReference type="AlphaFoldDB" id="A0A9N9TUV3"/>
<dbReference type="Gene3D" id="2.60.40.10">
    <property type="entry name" value="Immunoglobulins"/>
    <property type="match status" value="1"/>
</dbReference>
<dbReference type="PANTHER" id="PTHR21261:SF17">
    <property type="entry name" value="BEAT VI"/>
    <property type="match status" value="1"/>
</dbReference>
<dbReference type="EMBL" id="OU900099">
    <property type="protein sequence ID" value="CAG9862715.1"/>
    <property type="molecule type" value="Genomic_DNA"/>
</dbReference>
<gene>
    <name evidence="2" type="ORF">PHYEVI_LOCUS9021</name>
</gene>
<feature type="domain" description="Ig-like" evidence="1">
    <location>
        <begin position="152"/>
        <end position="261"/>
    </location>
</feature>
<dbReference type="OrthoDB" id="6351205at2759"/>
<dbReference type="FunFam" id="2.60.40.10:FF:000437">
    <property type="entry name" value="Beat-IIIc, isoform A"/>
    <property type="match status" value="1"/>
</dbReference>
<dbReference type="InterPro" id="IPR007110">
    <property type="entry name" value="Ig-like_dom"/>
</dbReference>
<dbReference type="InterPro" id="IPR013783">
    <property type="entry name" value="Ig-like_fold"/>
</dbReference>
<organism evidence="2 3">
    <name type="scientific">Phyllotreta striolata</name>
    <name type="common">Striped flea beetle</name>
    <name type="synonym">Crioceris striolata</name>
    <dbReference type="NCBI Taxonomy" id="444603"/>
    <lineage>
        <taxon>Eukaryota</taxon>
        <taxon>Metazoa</taxon>
        <taxon>Ecdysozoa</taxon>
        <taxon>Arthropoda</taxon>
        <taxon>Hexapoda</taxon>
        <taxon>Insecta</taxon>
        <taxon>Pterygota</taxon>
        <taxon>Neoptera</taxon>
        <taxon>Endopterygota</taxon>
        <taxon>Coleoptera</taxon>
        <taxon>Polyphaga</taxon>
        <taxon>Cucujiformia</taxon>
        <taxon>Chrysomeloidea</taxon>
        <taxon>Chrysomelidae</taxon>
        <taxon>Galerucinae</taxon>
        <taxon>Alticini</taxon>
        <taxon>Phyllotreta</taxon>
    </lineage>
</organism>
<name>A0A9N9TUV3_PHYSR</name>
<proteinExistence type="predicted"/>
<dbReference type="InterPro" id="IPR036179">
    <property type="entry name" value="Ig-like_dom_sf"/>
</dbReference>
<evidence type="ECO:0000313" key="3">
    <source>
        <dbReference type="Proteomes" id="UP001153712"/>
    </source>
</evidence>
<sequence length="313" mass="35195">MCKKMEMTSEEIVRYFYFTLFVVICSLCDGCGALKEMKINVPEAALSGDTVTLACDYNLEEVALYSIKWYWNDEEFYRFVPKESPPFRAFTVTFADFNVDISNSGSTRVTLRNISREMTGDYKCEVSADAPRFHTDIQSAHMIVIDAPRTNPTLDIEPLESAIKIEIGKTLRAECSAPGPGGAHLSPNITWFLNDKQIIPDEVTKMYPAQYQLNKALNVKLSKSKIEIKTGKSHFKNGVLKLKCQASLFSIWKNSVDRTIKEDSPLSAPVLGSTSSQSHTDQVIEIITSSAKRSHHTRYLYIICSLGSLLYSR</sequence>
<dbReference type="SUPFAM" id="SSF48726">
    <property type="entry name" value="Immunoglobulin"/>
    <property type="match status" value="2"/>
</dbReference>
<dbReference type="PROSITE" id="PS50835">
    <property type="entry name" value="IG_LIKE"/>
    <property type="match status" value="2"/>
</dbReference>
<reference evidence="2" key="1">
    <citation type="submission" date="2022-01" db="EMBL/GenBank/DDBJ databases">
        <authorList>
            <person name="King R."/>
        </authorList>
    </citation>
    <scope>NUCLEOTIDE SEQUENCE</scope>
</reference>
<accession>A0A9N9TUV3</accession>
<dbReference type="PANTHER" id="PTHR21261">
    <property type="entry name" value="BEAT PROTEIN"/>
    <property type="match status" value="1"/>
</dbReference>